<feature type="non-terminal residue" evidence="7">
    <location>
        <position position="1"/>
    </location>
</feature>
<feature type="domain" description="Lambda-carrageenase beta-propeller" evidence="6">
    <location>
        <begin position="9"/>
        <end position="83"/>
    </location>
</feature>
<dbReference type="InterPro" id="IPR028974">
    <property type="entry name" value="TSP_type-3_rpt"/>
</dbReference>
<keyword evidence="5" id="KW-0812">Transmembrane</keyword>
<dbReference type="SUPFAM" id="SSF69318">
    <property type="entry name" value="Integrin alpha N-terminal domain"/>
    <property type="match status" value="1"/>
</dbReference>
<protein>
    <recommendedName>
        <fullName evidence="6">Lambda-carrageenase beta-propeller domain-containing protein</fullName>
    </recommendedName>
</protein>
<evidence type="ECO:0000256" key="5">
    <source>
        <dbReference type="SAM" id="Phobius"/>
    </source>
</evidence>
<dbReference type="InterPro" id="IPR059100">
    <property type="entry name" value="TSP3_bac"/>
</dbReference>
<name>X1AXZ3_9ZZZZ</name>
<evidence type="ECO:0000256" key="2">
    <source>
        <dbReference type="ARBA" id="ARBA00022525"/>
    </source>
</evidence>
<keyword evidence="4" id="KW-0106">Calcium</keyword>
<sequence>GRIDSSSAVADLDGDGTLEVQVGSYDDKLYCFNHTGGIEWSYTTGDDIYSSPCVADLDNDGIFEVIVGSLDYKLYCLGLTGVTSSGVSPWYCFRGSAFHTGHMDSDSDYMDDQTEVFYGTNPQNDDTDNDMLEDWDEINNYHTDPTDDDSDDDGLTDYEEVITYLSDSWVDDTDEDGLSDYDEAKTHFTDPTNYDSDGDGYSDYVEVIHGTDPLDPNDHPPTTITLPPETTTLNQTITVTAGIALGSVVLVVASSLTISVIVYRRRRK</sequence>
<keyword evidence="2" id="KW-0964">Secreted</keyword>
<reference evidence="7" key="1">
    <citation type="journal article" date="2014" name="Front. Microbiol.">
        <title>High frequency of phylogenetically diverse reductive dehalogenase-homologous genes in deep subseafloor sedimentary metagenomes.</title>
        <authorList>
            <person name="Kawai M."/>
            <person name="Futagami T."/>
            <person name="Toyoda A."/>
            <person name="Takaki Y."/>
            <person name="Nishi S."/>
            <person name="Hori S."/>
            <person name="Arai W."/>
            <person name="Tsubouchi T."/>
            <person name="Morono Y."/>
            <person name="Uchiyama I."/>
            <person name="Ito T."/>
            <person name="Fujiyama A."/>
            <person name="Inagaki F."/>
            <person name="Takami H."/>
        </authorList>
    </citation>
    <scope>NUCLEOTIDE SEQUENCE</scope>
    <source>
        <strain evidence="7">Expedition CK06-06</strain>
    </source>
</reference>
<evidence type="ECO:0000256" key="1">
    <source>
        <dbReference type="ARBA" id="ARBA00004613"/>
    </source>
</evidence>
<keyword evidence="5" id="KW-0472">Membrane</keyword>
<evidence type="ECO:0000313" key="7">
    <source>
        <dbReference type="EMBL" id="GAG88079.1"/>
    </source>
</evidence>
<organism evidence="7">
    <name type="scientific">marine sediment metagenome</name>
    <dbReference type="NCBI Taxonomy" id="412755"/>
    <lineage>
        <taxon>unclassified sequences</taxon>
        <taxon>metagenomes</taxon>
        <taxon>ecological metagenomes</taxon>
    </lineage>
</organism>
<feature type="transmembrane region" description="Helical" evidence="5">
    <location>
        <begin position="241"/>
        <end position="263"/>
    </location>
</feature>
<dbReference type="Pfam" id="PF25292">
    <property type="entry name" value="Beta-prop_CGLA"/>
    <property type="match status" value="1"/>
</dbReference>
<keyword evidence="3" id="KW-0732">Signal</keyword>
<dbReference type="EMBL" id="BART01010344">
    <property type="protein sequence ID" value="GAG88079.1"/>
    <property type="molecule type" value="Genomic_DNA"/>
</dbReference>
<dbReference type="PANTHER" id="PTHR37467">
    <property type="entry name" value="EXPORTED CALCIUM-BINDING GLYCOPROTEIN-RELATED"/>
    <property type="match status" value="1"/>
</dbReference>
<evidence type="ECO:0000256" key="3">
    <source>
        <dbReference type="ARBA" id="ARBA00022729"/>
    </source>
</evidence>
<dbReference type="AlphaFoldDB" id="X1AXZ3"/>
<comment type="caution">
    <text evidence="7">The sequence shown here is derived from an EMBL/GenBank/DDBJ whole genome shotgun (WGS) entry which is preliminary data.</text>
</comment>
<dbReference type="GO" id="GO:0005509">
    <property type="term" value="F:calcium ion binding"/>
    <property type="evidence" value="ECO:0007669"/>
    <property type="project" value="InterPro"/>
</dbReference>
<proteinExistence type="predicted"/>
<accession>X1AXZ3</accession>
<keyword evidence="5" id="KW-1133">Transmembrane helix</keyword>
<dbReference type="InterPro" id="IPR028994">
    <property type="entry name" value="Integrin_alpha_N"/>
</dbReference>
<evidence type="ECO:0000259" key="6">
    <source>
        <dbReference type="Pfam" id="PF25292"/>
    </source>
</evidence>
<dbReference type="Pfam" id="PF18884">
    <property type="entry name" value="TSP3_bac"/>
    <property type="match status" value="3"/>
</dbReference>
<dbReference type="Gene3D" id="2.40.10.480">
    <property type="match status" value="1"/>
</dbReference>
<dbReference type="InterPro" id="IPR057420">
    <property type="entry name" value="Beta-prop_CGLA"/>
</dbReference>
<comment type="subcellular location">
    <subcellularLocation>
        <location evidence="1">Secreted</location>
    </subcellularLocation>
</comment>
<dbReference type="InterPro" id="IPR053180">
    <property type="entry name" value="Ca-binding_acidic-repeat"/>
</dbReference>
<dbReference type="Gene3D" id="4.10.1080.10">
    <property type="entry name" value="TSP type-3 repeat"/>
    <property type="match status" value="1"/>
</dbReference>
<gene>
    <name evidence="7" type="ORF">S01H4_22536</name>
</gene>
<evidence type="ECO:0000256" key="4">
    <source>
        <dbReference type="ARBA" id="ARBA00022837"/>
    </source>
</evidence>
<dbReference type="PANTHER" id="PTHR37467:SF1">
    <property type="entry name" value="EXPORTED CALCIUM-BINDING GLYCOPROTEIN"/>
    <property type="match status" value="1"/>
</dbReference>